<proteinExistence type="predicted"/>
<gene>
    <name evidence="1" type="ORF">AWL63_04870</name>
</gene>
<dbReference type="STRING" id="1560345.AWL63_04870"/>
<reference evidence="1 2" key="1">
    <citation type="submission" date="2016-01" db="EMBL/GenBank/DDBJ databases">
        <title>Complete genome and mega plasmid sequence of Sphingomonas panacis DCY99 elicits systemic resistance in rice to Xanthomonas oryzae.</title>
        <authorList>
            <person name="Kim Y.J."/>
            <person name="Yang D.C."/>
            <person name="Sing P."/>
        </authorList>
    </citation>
    <scope>NUCLEOTIDE SEQUENCE [LARGE SCALE GENOMIC DNA]</scope>
    <source>
        <strain evidence="1 2">DCY99</strain>
    </source>
</reference>
<dbReference type="AlphaFoldDB" id="A0A1B3Z7J6"/>
<name>A0A1B3Z7J6_9SPHN</name>
<dbReference type="Proteomes" id="UP000094256">
    <property type="component" value="Chromosome"/>
</dbReference>
<dbReference type="EMBL" id="CP014168">
    <property type="protein sequence ID" value="AOH83397.1"/>
    <property type="molecule type" value="Genomic_DNA"/>
</dbReference>
<keyword evidence="2" id="KW-1185">Reference proteome</keyword>
<dbReference type="RefSeq" id="WP_069203971.1">
    <property type="nucleotide sequence ID" value="NZ_CP014168.1"/>
</dbReference>
<dbReference type="Pfam" id="PF02620">
    <property type="entry name" value="YceD"/>
    <property type="match status" value="1"/>
</dbReference>
<sequence>MTAPEFSRPERIDTIGAGERGVTIAAEPIERVALAARFGLLSVDRLEATLTVRREAAGIVVRGRVGADVVQACTVTDEPIPVTIDEPVALRFVESGDAGADAGGDAEIELDEHALDTIPYEGGAVDLGEAAAETMALALDPFPRSANAAAALRAAGVLSEDEVKPLGGLAGLGDLLKNKSS</sequence>
<dbReference type="OrthoDB" id="8443793at2"/>
<dbReference type="KEGG" id="span:AWL63_04870"/>
<protein>
    <submittedName>
        <fullName evidence="1">Uncharacterized protein</fullName>
    </submittedName>
</protein>
<evidence type="ECO:0000313" key="2">
    <source>
        <dbReference type="Proteomes" id="UP000094256"/>
    </source>
</evidence>
<dbReference type="InterPro" id="IPR003772">
    <property type="entry name" value="YceD"/>
</dbReference>
<evidence type="ECO:0000313" key="1">
    <source>
        <dbReference type="EMBL" id="AOH83397.1"/>
    </source>
</evidence>
<organism evidence="1 2">
    <name type="scientific">Sphingomonas panacis</name>
    <dbReference type="NCBI Taxonomy" id="1560345"/>
    <lineage>
        <taxon>Bacteria</taxon>
        <taxon>Pseudomonadati</taxon>
        <taxon>Pseudomonadota</taxon>
        <taxon>Alphaproteobacteria</taxon>
        <taxon>Sphingomonadales</taxon>
        <taxon>Sphingomonadaceae</taxon>
        <taxon>Sphingomonas</taxon>
    </lineage>
</organism>
<accession>A0A1B3Z7J6</accession>